<dbReference type="RefSeq" id="WP_012663444.1">
    <property type="nucleotide sequence ID" value="NC_012115.1"/>
</dbReference>
<feature type="transmembrane region" description="Helical" evidence="1">
    <location>
        <begin position="7"/>
        <end position="28"/>
    </location>
</feature>
<proteinExistence type="predicted"/>
<accession>B9L5S1</accession>
<evidence type="ECO:0000313" key="4">
    <source>
        <dbReference type="Proteomes" id="UP000000448"/>
    </source>
</evidence>
<sequence>MFIISKLFTYILLPPGIFVIILFLAAIFAKKAKIVFFSAAVLLWAISTKFVANALLYPLEHGYKSDTITPSAVVVLGGGTNSRDVLKAMPDAFKREVYGLLIAKQESLPYIFTGGGIQNIKEAENIKKDIDMILKTCNCDIETFYENRSLNTFQNAKYTAKLFEKLNLSKKIYLVTSAYHMKRAIMIFNNFGFQIIPKPVGFYYDNEYTFWDIFPNAGNFYHSYKAIHEYFGLIKTYLRI</sequence>
<dbReference type="OrthoDB" id="9809813at2"/>
<reference evidence="3 4" key="1">
    <citation type="journal article" date="2009" name="PLoS Genet.">
        <title>Adaptations to submarine hydrothermal environments exemplified by the genome of Nautilia profundicola.</title>
        <authorList>
            <person name="Campbell B.J."/>
            <person name="Smith J.L."/>
            <person name="Hanson T.E."/>
            <person name="Klotz M.G."/>
            <person name="Stein L.Y."/>
            <person name="Lee C.K."/>
            <person name="Wu D."/>
            <person name="Robinson J.M."/>
            <person name="Khouri H.M."/>
            <person name="Eisen J.A."/>
            <person name="Cary S.C."/>
        </authorList>
    </citation>
    <scope>NUCLEOTIDE SEQUENCE [LARGE SCALE GENOMIC DNA]</scope>
    <source>
        <strain evidence="4">ATCC BAA-1463 / DSM 18972 / AmH</strain>
    </source>
</reference>
<dbReference type="Pfam" id="PF02698">
    <property type="entry name" value="DUF218"/>
    <property type="match status" value="1"/>
</dbReference>
<dbReference type="InterPro" id="IPR014729">
    <property type="entry name" value="Rossmann-like_a/b/a_fold"/>
</dbReference>
<dbReference type="Gene3D" id="3.40.50.620">
    <property type="entry name" value="HUPs"/>
    <property type="match status" value="1"/>
</dbReference>
<dbReference type="AlphaFoldDB" id="B9L5S1"/>
<evidence type="ECO:0000256" key="1">
    <source>
        <dbReference type="SAM" id="Phobius"/>
    </source>
</evidence>
<keyword evidence="4" id="KW-1185">Reference proteome</keyword>
<dbReference type="eggNOG" id="COG1434">
    <property type="taxonomic scope" value="Bacteria"/>
</dbReference>
<name>B9L5S1_NAUPA</name>
<dbReference type="Proteomes" id="UP000000448">
    <property type="component" value="Chromosome"/>
</dbReference>
<evidence type="ECO:0000313" key="3">
    <source>
        <dbReference type="EMBL" id="ACM92072.1"/>
    </source>
</evidence>
<dbReference type="GO" id="GO:0000270">
    <property type="term" value="P:peptidoglycan metabolic process"/>
    <property type="evidence" value="ECO:0007669"/>
    <property type="project" value="TreeGrafter"/>
</dbReference>
<keyword evidence="1" id="KW-1133">Transmembrane helix</keyword>
<keyword evidence="1" id="KW-0812">Transmembrane</keyword>
<gene>
    <name evidence="3" type="ordered locus">NAMH_1317</name>
</gene>
<feature type="domain" description="DUF218" evidence="2">
    <location>
        <begin position="72"/>
        <end position="232"/>
    </location>
</feature>
<dbReference type="STRING" id="598659.NAMH_1317"/>
<feature type="transmembrane region" description="Helical" evidence="1">
    <location>
        <begin position="34"/>
        <end position="56"/>
    </location>
</feature>
<keyword evidence="1" id="KW-0472">Membrane</keyword>
<dbReference type="GO" id="GO:0043164">
    <property type="term" value="P:Gram-negative-bacterium-type cell wall biogenesis"/>
    <property type="evidence" value="ECO:0007669"/>
    <property type="project" value="TreeGrafter"/>
</dbReference>
<dbReference type="PANTHER" id="PTHR30336:SF4">
    <property type="entry name" value="ENVELOPE BIOGENESIS FACTOR ELYC"/>
    <property type="match status" value="1"/>
</dbReference>
<dbReference type="EMBL" id="CP001279">
    <property type="protein sequence ID" value="ACM92072.1"/>
    <property type="molecule type" value="Genomic_DNA"/>
</dbReference>
<dbReference type="GO" id="GO:0005886">
    <property type="term" value="C:plasma membrane"/>
    <property type="evidence" value="ECO:0007669"/>
    <property type="project" value="TreeGrafter"/>
</dbReference>
<protein>
    <recommendedName>
        <fullName evidence="2">DUF218 domain-containing protein</fullName>
    </recommendedName>
</protein>
<dbReference type="PANTHER" id="PTHR30336">
    <property type="entry name" value="INNER MEMBRANE PROTEIN, PROBABLE PERMEASE"/>
    <property type="match status" value="1"/>
</dbReference>
<dbReference type="CDD" id="cd06259">
    <property type="entry name" value="YdcF-like"/>
    <property type="match status" value="1"/>
</dbReference>
<dbReference type="InterPro" id="IPR051599">
    <property type="entry name" value="Cell_Envelope_Assoc"/>
</dbReference>
<dbReference type="KEGG" id="nam:NAMH_1317"/>
<dbReference type="HOGENOM" id="CLU_053514_2_0_7"/>
<organism evidence="3 4">
    <name type="scientific">Nautilia profundicola (strain ATCC BAA-1463 / DSM 18972 / AmH)</name>
    <dbReference type="NCBI Taxonomy" id="598659"/>
    <lineage>
        <taxon>Bacteria</taxon>
        <taxon>Pseudomonadati</taxon>
        <taxon>Campylobacterota</taxon>
        <taxon>Epsilonproteobacteria</taxon>
        <taxon>Nautiliales</taxon>
        <taxon>Nautiliaceae</taxon>
        <taxon>Nautilia</taxon>
    </lineage>
</organism>
<evidence type="ECO:0000259" key="2">
    <source>
        <dbReference type="Pfam" id="PF02698"/>
    </source>
</evidence>
<dbReference type="InterPro" id="IPR003848">
    <property type="entry name" value="DUF218"/>
</dbReference>